<keyword evidence="32" id="KW-1185">Reference proteome</keyword>
<dbReference type="GO" id="GO:0046872">
    <property type="term" value="F:metal ion binding"/>
    <property type="evidence" value="ECO:0007669"/>
    <property type="project" value="UniProtKB-KW"/>
</dbReference>
<comment type="catalytic activity">
    <reaction evidence="22">
        <text>1-(9Z-octadecenoyl)-sn-glycero-3-phosphocholine + H2O = 1-(9Z-octadecenoyl)-sn-glycerol + phosphocholine + H(+)</text>
        <dbReference type="Rhea" id="RHEA:41091"/>
        <dbReference type="ChEBI" id="CHEBI:15377"/>
        <dbReference type="ChEBI" id="CHEBI:15378"/>
        <dbReference type="ChEBI" id="CHEBI:28610"/>
        <dbReference type="ChEBI" id="CHEBI:75757"/>
        <dbReference type="ChEBI" id="CHEBI:295975"/>
    </reaction>
    <physiologicalReaction direction="left-to-right" evidence="22">
        <dbReference type="Rhea" id="RHEA:41092"/>
    </physiologicalReaction>
</comment>
<comment type="catalytic activity">
    <reaction evidence="29">
        <text>sn-glycerol 3-phosphocholine + H2O = phosphocholine + glycerol + H(+)</text>
        <dbReference type="Rhea" id="RHEA:19545"/>
        <dbReference type="ChEBI" id="CHEBI:15377"/>
        <dbReference type="ChEBI" id="CHEBI:15378"/>
        <dbReference type="ChEBI" id="CHEBI:16870"/>
        <dbReference type="ChEBI" id="CHEBI:17754"/>
        <dbReference type="ChEBI" id="CHEBI:295975"/>
        <dbReference type="EC" id="3.1.4.38"/>
    </reaction>
    <physiologicalReaction direction="left-to-right" evidence="29">
        <dbReference type="Rhea" id="RHEA:19546"/>
    </physiologicalReaction>
</comment>
<keyword evidence="6" id="KW-0597">Phosphoprotein</keyword>
<dbReference type="AlphaFoldDB" id="A0A6P8ESX6"/>
<evidence type="ECO:0000256" key="3">
    <source>
        <dbReference type="ARBA" id="ARBA00010594"/>
    </source>
</evidence>
<evidence type="ECO:0000256" key="13">
    <source>
        <dbReference type="ARBA" id="ARBA00023098"/>
    </source>
</evidence>
<evidence type="ECO:0000256" key="28">
    <source>
        <dbReference type="ARBA" id="ARBA00048234"/>
    </source>
</evidence>
<reference evidence="33" key="1">
    <citation type="submission" date="2025-08" db="UniProtKB">
        <authorList>
            <consortium name="RefSeq"/>
        </authorList>
    </citation>
    <scope>IDENTIFICATION</scope>
</reference>
<keyword evidence="7" id="KW-0336">GPI-anchor</keyword>
<evidence type="ECO:0000256" key="11">
    <source>
        <dbReference type="ARBA" id="ARBA00022833"/>
    </source>
</evidence>
<keyword evidence="5" id="KW-1003">Cell membrane</keyword>
<comment type="catalytic activity">
    <reaction evidence="24">
        <text>a 1-O-alkyl-sn-glycero-3-phosphocholine + H2O = a 1-O-alkyl-sn-glycerol + phosphocholine + H(+)</text>
        <dbReference type="Rhea" id="RHEA:36083"/>
        <dbReference type="ChEBI" id="CHEBI:15377"/>
        <dbReference type="ChEBI" id="CHEBI:15378"/>
        <dbReference type="ChEBI" id="CHEBI:15850"/>
        <dbReference type="ChEBI" id="CHEBI:30909"/>
        <dbReference type="ChEBI" id="CHEBI:295975"/>
    </reaction>
    <physiologicalReaction direction="left-to-right" evidence="24">
        <dbReference type="Rhea" id="RHEA:36084"/>
    </physiologicalReaction>
</comment>
<evidence type="ECO:0000256" key="2">
    <source>
        <dbReference type="ARBA" id="ARBA00004609"/>
    </source>
</evidence>
<evidence type="ECO:0000256" key="24">
    <source>
        <dbReference type="ARBA" id="ARBA00047494"/>
    </source>
</evidence>
<comment type="catalytic activity">
    <reaction evidence="28">
        <text>sphing-4-enine-phosphocholine + H2O = sphing-4-enine + phosphocholine + H(+)</text>
        <dbReference type="Rhea" id="RHEA:41095"/>
        <dbReference type="ChEBI" id="CHEBI:15377"/>
        <dbReference type="ChEBI" id="CHEBI:15378"/>
        <dbReference type="ChEBI" id="CHEBI:57756"/>
        <dbReference type="ChEBI" id="CHEBI:58906"/>
        <dbReference type="ChEBI" id="CHEBI:295975"/>
    </reaction>
    <physiologicalReaction direction="left-to-right" evidence="28">
        <dbReference type="Rhea" id="RHEA:41096"/>
    </physiologicalReaction>
</comment>
<dbReference type="GO" id="GO:0016042">
    <property type="term" value="P:lipid catabolic process"/>
    <property type="evidence" value="ECO:0007669"/>
    <property type="project" value="UniProtKB-KW"/>
</dbReference>
<keyword evidence="14" id="KW-0472">Membrane</keyword>
<comment type="subcellular location">
    <subcellularLocation>
        <location evidence="2">Cell membrane</location>
        <topology evidence="2">Lipid-anchor</topology>
        <topology evidence="2">GPI-anchor</topology>
    </subcellularLocation>
</comment>
<evidence type="ECO:0000256" key="9">
    <source>
        <dbReference type="ARBA" id="ARBA00022729"/>
    </source>
</evidence>
<evidence type="ECO:0000256" key="31">
    <source>
        <dbReference type="ARBA" id="ARBA00049320"/>
    </source>
</evidence>
<keyword evidence="8" id="KW-0479">Metal-binding</keyword>
<keyword evidence="15" id="KW-1015">Disulfide bond</keyword>
<evidence type="ECO:0000256" key="15">
    <source>
        <dbReference type="ARBA" id="ARBA00023157"/>
    </source>
</evidence>
<dbReference type="PANTHER" id="PTHR10151">
    <property type="entry name" value="ECTONUCLEOTIDE PYROPHOSPHATASE/PHOSPHODIESTERASE"/>
    <property type="match status" value="1"/>
</dbReference>
<comment type="catalytic activity">
    <reaction evidence="26">
        <text>1-tetradecanoyl-sn-glycero-3-phosphocholine + H2O = 1-tetradecanoyl-sn-glycerol + phosphocholine + H(+)</text>
        <dbReference type="Rhea" id="RHEA:40999"/>
        <dbReference type="ChEBI" id="CHEBI:15377"/>
        <dbReference type="ChEBI" id="CHEBI:15378"/>
        <dbReference type="ChEBI" id="CHEBI:64489"/>
        <dbReference type="ChEBI" id="CHEBI:75536"/>
        <dbReference type="ChEBI" id="CHEBI:295975"/>
    </reaction>
    <physiologicalReaction direction="left-to-right" evidence="26">
        <dbReference type="Rhea" id="RHEA:41000"/>
    </physiologicalReaction>
</comment>
<comment type="catalytic activity">
    <reaction evidence="23">
        <text>glycero-2-phosphocholine + H2O = phosphocholine + glycerol + H(+)</text>
        <dbReference type="Rhea" id="RHEA:61684"/>
        <dbReference type="ChEBI" id="CHEBI:15377"/>
        <dbReference type="ChEBI" id="CHEBI:15378"/>
        <dbReference type="ChEBI" id="CHEBI:17754"/>
        <dbReference type="ChEBI" id="CHEBI:144950"/>
        <dbReference type="ChEBI" id="CHEBI:295975"/>
    </reaction>
    <physiologicalReaction direction="left-to-right" evidence="23">
        <dbReference type="Rhea" id="RHEA:61685"/>
    </physiologicalReaction>
</comment>
<evidence type="ECO:0000256" key="6">
    <source>
        <dbReference type="ARBA" id="ARBA00022553"/>
    </source>
</evidence>
<comment type="function">
    <text evidence="20">Choline-specific glycerophosphodiesterase that hydrolyzes glycerophosphocholine (GPC) and lysophosphatidylcholine (LPC) and contributes to supplying choline to the cells. Has a preference for LPC with short (12:0 and 14:0) or polyunsaturated (18:2 and 20:4) fatty acids. In vitro, hydrolyzes only choline-containing lysophospholipids, such as sphingosylphosphorylcholine (SPC), platelet-activating factor (PAF) and lysoPAF, but not other lysophospholipids.</text>
</comment>
<dbReference type="GO" id="GO:0019695">
    <property type="term" value="P:choline metabolic process"/>
    <property type="evidence" value="ECO:0007669"/>
    <property type="project" value="TreeGrafter"/>
</dbReference>
<dbReference type="GO" id="GO:0047390">
    <property type="term" value="F:glycerophosphocholine cholinephosphodiesterase activity"/>
    <property type="evidence" value="ECO:0007669"/>
    <property type="project" value="UniProtKB-EC"/>
</dbReference>
<keyword evidence="10" id="KW-0378">Hydrolase</keyword>
<evidence type="ECO:0000313" key="32">
    <source>
        <dbReference type="Proteomes" id="UP000515152"/>
    </source>
</evidence>
<proteinExistence type="inferred from homology"/>
<evidence type="ECO:0000313" key="33">
    <source>
        <dbReference type="RefSeq" id="XP_031413957.1"/>
    </source>
</evidence>
<evidence type="ECO:0000256" key="4">
    <source>
        <dbReference type="ARBA" id="ARBA00012318"/>
    </source>
</evidence>
<comment type="catalytic activity">
    <reaction evidence="31">
        <text>1-(5Z,8Z,11Z,14Z-eicosatetraenoyl)-sn-glycero-3-phosphocholine + H2O = 1-(5Z,8Z,11Z,14Z-eicosatetraenoyl)-sn-glycerol + phosphocholine + H(+)</text>
        <dbReference type="Rhea" id="RHEA:41003"/>
        <dbReference type="ChEBI" id="CHEBI:15377"/>
        <dbReference type="ChEBI" id="CHEBI:15378"/>
        <dbReference type="ChEBI" id="CHEBI:34071"/>
        <dbReference type="ChEBI" id="CHEBI:74344"/>
        <dbReference type="ChEBI" id="CHEBI:295975"/>
    </reaction>
    <physiologicalReaction direction="left-to-right" evidence="31">
        <dbReference type="Rhea" id="RHEA:41004"/>
    </physiologicalReaction>
</comment>
<evidence type="ECO:0000256" key="22">
    <source>
        <dbReference type="ARBA" id="ARBA00047322"/>
    </source>
</evidence>
<keyword evidence="13" id="KW-0443">Lipid metabolism</keyword>
<keyword evidence="9" id="KW-0732">Signal</keyword>
<protein>
    <recommendedName>
        <fullName evidence="4">glycerophosphocholine cholinephosphodiesterase</fullName>
        <ecNumber evidence="4">3.1.4.38</ecNumber>
    </recommendedName>
    <alternativeName>
        <fullName evidence="19">Choline-specific glycerophosphodiester phosphodiesterase</fullName>
    </alternativeName>
    <alternativeName>
        <fullName evidence="18">Ectonucleotide pyrophosphatase/phosphodiesterase family member 6</fullName>
    </alternativeName>
</protein>
<dbReference type="KEGG" id="char:105901760"/>
<evidence type="ECO:0000256" key="25">
    <source>
        <dbReference type="ARBA" id="ARBA00047600"/>
    </source>
</evidence>
<evidence type="ECO:0000256" key="19">
    <source>
        <dbReference type="ARBA" id="ARBA00032556"/>
    </source>
</evidence>
<evidence type="ECO:0000256" key="26">
    <source>
        <dbReference type="ARBA" id="ARBA00047779"/>
    </source>
</evidence>
<comment type="catalytic activity">
    <reaction evidence="27">
        <text>1-hexadecanoyl-sn-glycero-3-phosphocholine + H2O = 1-hexadecanoyl-sn-glycerol + phosphocholine + H(+)</text>
        <dbReference type="Rhea" id="RHEA:41119"/>
        <dbReference type="ChEBI" id="CHEBI:15377"/>
        <dbReference type="ChEBI" id="CHEBI:15378"/>
        <dbReference type="ChEBI" id="CHEBI:72998"/>
        <dbReference type="ChEBI" id="CHEBI:75542"/>
        <dbReference type="ChEBI" id="CHEBI:295975"/>
    </reaction>
    <physiologicalReaction direction="left-to-right" evidence="27">
        <dbReference type="Rhea" id="RHEA:41120"/>
    </physiologicalReaction>
</comment>
<keyword evidence="16" id="KW-0325">Glycoprotein</keyword>
<evidence type="ECO:0000256" key="12">
    <source>
        <dbReference type="ARBA" id="ARBA00022963"/>
    </source>
</evidence>
<evidence type="ECO:0000256" key="29">
    <source>
        <dbReference type="ARBA" id="ARBA00048703"/>
    </source>
</evidence>
<evidence type="ECO:0000256" key="1">
    <source>
        <dbReference type="ARBA" id="ARBA00001947"/>
    </source>
</evidence>
<dbReference type="GO" id="GO:0005886">
    <property type="term" value="C:plasma membrane"/>
    <property type="evidence" value="ECO:0007669"/>
    <property type="project" value="UniProtKB-SubCell"/>
</dbReference>
<dbReference type="SUPFAM" id="SSF53649">
    <property type="entry name" value="Alkaline phosphatase-like"/>
    <property type="match status" value="1"/>
</dbReference>
<comment type="catalytic activity">
    <reaction evidence="21">
        <text>1-dodecanoyl-sn-glycero-3-phosphocholine + H2O = 1-dodecanoyl-sn-glycerol + phosphocholine + H(+)</text>
        <dbReference type="Rhea" id="RHEA:41127"/>
        <dbReference type="ChEBI" id="CHEBI:15377"/>
        <dbReference type="ChEBI" id="CHEBI:15378"/>
        <dbReference type="ChEBI" id="CHEBI:74966"/>
        <dbReference type="ChEBI" id="CHEBI:75529"/>
        <dbReference type="ChEBI" id="CHEBI:295975"/>
    </reaction>
    <physiologicalReaction direction="left-to-right" evidence="21">
        <dbReference type="Rhea" id="RHEA:41128"/>
    </physiologicalReaction>
</comment>
<gene>
    <name evidence="33" type="primary">LOC105901760</name>
</gene>
<comment type="catalytic activity">
    <reaction evidence="30">
        <text>1-(9Z,12Z)-octadecadienoyl-sn-glycero-3-phosphocholine + H2O = 1-(9Z,12Z-octadecadienoyl)-sn-glycerol + phosphocholine + H(+)</text>
        <dbReference type="Rhea" id="RHEA:41115"/>
        <dbReference type="ChEBI" id="CHEBI:15377"/>
        <dbReference type="ChEBI" id="CHEBI:15378"/>
        <dbReference type="ChEBI" id="CHEBI:28733"/>
        <dbReference type="ChEBI" id="CHEBI:75561"/>
        <dbReference type="ChEBI" id="CHEBI:295975"/>
    </reaction>
    <physiologicalReaction direction="left-to-right" evidence="30">
        <dbReference type="Rhea" id="RHEA:41116"/>
    </physiologicalReaction>
</comment>
<dbReference type="Proteomes" id="UP000515152">
    <property type="component" value="Chromosome 20"/>
</dbReference>
<dbReference type="Gene3D" id="3.30.1360.180">
    <property type="match status" value="1"/>
</dbReference>
<evidence type="ECO:0000256" key="23">
    <source>
        <dbReference type="ARBA" id="ARBA00047482"/>
    </source>
</evidence>
<keyword evidence="11" id="KW-0862">Zinc</keyword>
<name>A0A6P8ESX6_CLUHA</name>
<evidence type="ECO:0000256" key="14">
    <source>
        <dbReference type="ARBA" id="ARBA00023136"/>
    </source>
</evidence>
<sequence length="429" mass="48254">MTYSTIAVIFSVLSSCNASGKLLVFLIDGLRYDYLDNLQNLPGFREIVENGVKVDYMTPEFPSLSYPNYYSLMTGLNSEEHQMTGNYMWDMDSNKEFLIGSNADSRLPLWWNGSEPLWVTMEKLKKRVYMYYWPGCEVEILGVRPSLCEPYIPNASERNLTDAMERALDALDNGQADMAAVYYEKVDAVGHFFGPQSLELTGTVLGLDAAMQFLNQKITAKNMSNDLNVVMFSDHGMTEITNVIELDKHINLSDIIKVLDLGPVVSLWPKQAKFEEIFTALSAVENMTTYRKSEIPDRFHYKEGRFVSTLTLVAKQGWIITPSISALPVPPSATGNRKFGAHGYDNELVEMRGFFVAKGPDFKANFSAEPIRAADIYNVMCHTLGIEALPNNGSFDRVRAMLNRSSSITQQSCALVWLGLFSLFIHLHV</sequence>
<evidence type="ECO:0000256" key="8">
    <source>
        <dbReference type="ARBA" id="ARBA00022723"/>
    </source>
</evidence>
<dbReference type="GO" id="GO:0008889">
    <property type="term" value="F:glycerophosphodiester phosphodiesterase activity"/>
    <property type="evidence" value="ECO:0007669"/>
    <property type="project" value="TreeGrafter"/>
</dbReference>
<organism evidence="32 33">
    <name type="scientific">Clupea harengus</name>
    <name type="common">Atlantic herring</name>
    <dbReference type="NCBI Taxonomy" id="7950"/>
    <lineage>
        <taxon>Eukaryota</taxon>
        <taxon>Metazoa</taxon>
        <taxon>Chordata</taxon>
        <taxon>Craniata</taxon>
        <taxon>Vertebrata</taxon>
        <taxon>Euteleostomi</taxon>
        <taxon>Actinopterygii</taxon>
        <taxon>Neopterygii</taxon>
        <taxon>Teleostei</taxon>
        <taxon>Clupei</taxon>
        <taxon>Clupeiformes</taxon>
        <taxon>Clupeoidei</taxon>
        <taxon>Clupeidae</taxon>
        <taxon>Clupea</taxon>
    </lineage>
</organism>
<dbReference type="CDD" id="cd16018">
    <property type="entry name" value="Enpp"/>
    <property type="match status" value="1"/>
</dbReference>
<evidence type="ECO:0000256" key="10">
    <source>
        <dbReference type="ARBA" id="ARBA00022801"/>
    </source>
</evidence>
<dbReference type="EC" id="3.1.4.38" evidence="4"/>
<comment type="similarity">
    <text evidence="3">Belongs to the nucleotide pyrophosphatase/phosphodiesterase family.</text>
</comment>
<keyword evidence="12" id="KW-0442">Lipid degradation</keyword>
<evidence type="ECO:0000256" key="16">
    <source>
        <dbReference type="ARBA" id="ARBA00023180"/>
    </source>
</evidence>
<evidence type="ECO:0000256" key="7">
    <source>
        <dbReference type="ARBA" id="ARBA00022622"/>
    </source>
</evidence>
<comment type="cofactor">
    <cofactor evidence="1">
        <name>Zn(2+)</name>
        <dbReference type="ChEBI" id="CHEBI:29105"/>
    </cofactor>
</comment>
<comment type="catalytic activity">
    <reaction evidence="25">
        <text>a 1-acyl-sn-glycero-3-phosphocholine + H2O = a 1-acyl-sn-glycerol + phosphocholine + H(+)</text>
        <dbReference type="Rhea" id="RHEA:44720"/>
        <dbReference type="ChEBI" id="CHEBI:15377"/>
        <dbReference type="ChEBI" id="CHEBI:15378"/>
        <dbReference type="ChEBI" id="CHEBI:58168"/>
        <dbReference type="ChEBI" id="CHEBI:64683"/>
        <dbReference type="ChEBI" id="CHEBI:295975"/>
    </reaction>
    <physiologicalReaction direction="left-to-right" evidence="25">
        <dbReference type="Rhea" id="RHEA:44721"/>
    </physiologicalReaction>
</comment>
<evidence type="ECO:0000256" key="18">
    <source>
        <dbReference type="ARBA" id="ARBA00031167"/>
    </source>
</evidence>
<dbReference type="Pfam" id="PF01663">
    <property type="entry name" value="Phosphodiest"/>
    <property type="match status" value="1"/>
</dbReference>
<dbReference type="RefSeq" id="XP_031413957.1">
    <property type="nucleotide sequence ID" value="XM_031558097.2"/>
</dbReference>
<evidence type="ECO:0000256" key="27">
    <source>
        <dbReference type="ARBA" id="ARBA00048209"/>
    </source>
</evidence>
<evidence type="ECO:0000256" key="20">
    <source>
        <dbReference type="ARBA" id="ARBA00046203"/>
    </source>
</evidence>
<evidence type="ECO:0000256" key="5">
    <source>
        <dbReference type="ARBA" id="ARBA00022475"/>
    </source>
</evidence>
<dbReference type="GO" id="GO:0098552">
    <property type="term" value="C:side of membrane"/>
    <property type="evidence" value="ECO:0007669"/>
    <property type="project" value="UniProtKB-KW"/>
</dbReference>
<dbReference type="OrthoDB" id="415411at2759"/>
<dbReference type="GeneID" id="105901760"/>
<evidence type="ECO:0000256" key="17">
    <source>
        <dbReference type="ARBA" id="ARBA00023288"/>
    </source>
</evidence>
<dbReference type="InterPro" id="IPR017850">
    <property type="entry name" value="Alkaline_phosphatase_core_sf"/>
</dbReference>
<dbReference type="Gene3D" id="3.40.720.10">
    <property type="entry name" value="Alkaline Phosphatase, subunit A"/>
    <property type="match status" value="1"/>
</dbReference>
<evidence type="ECO:0000256" key="21">
    <source>
        <dbReference type="ARBA" id="ARBA00047290"/>
    </source>
</evidence>
<keyword evidence="17" id="KW-0449">Lipoprotein</keyword>
<accession>A0A6P8ESX6</accession>
<dbReference type="InterPro" id="IPR002591">
    <property type="entry name" value="Phosphodiest/P_Trfase"/>
</dbReference>
<evidence type="ECO:0000256" key="30">
    <source>
        <dbReference type="ARBA" id="ARBA00049092"/>
    </source>
</evidence>
<dbReference type="PANTHER" id="PTHR10151:SF66">
    <property type="entry name" value="GLYCEROPHOSPHOCHOLINE CHOLINEPHOSPHODIESTERASE ENPP6"/>
    <property type="match status" value="1"/>
</dbReference>